<dbReference type="RefSeq" id="WP_067564868.1">
    <property type="nucleotide sequence ID" value="NZ_LSUQ01000027.1"/>
</dbReference>
<dbReference type="InterPro" id="IPR008972">
    <property type="entry name" value="Cupredoxin"/>
</dbReference>
<dbReference type="AlphaFoldDB" id="A0A853K9F3"/>
<gene>
    <name evidence="2" type="ORF">AYW79_09410</name>
</gene>
<feature type="transmembrane region" description="Helical" evidence="1">
    <location>
        <begin position="29"/>
        <end position="51"/>
    </location>
</feature>
<keyword evidence="1" id="KW-0472">Membrane</keyword>
<keyword evidence="1" id="KW-1133">Transmembrane helix</keyword>
<organism evidence="2 3">
    <name type="scientific">Ferroacidibacillus organovorans</name>
    <dbReference type="NCBI Taxonomy" id="1765683"/>
    <lineage>
        <taxon>Bacteria</taxon>
        <taxon>Bacillati</taxon>
        <taxon>Bacillota</taxon>
        <taxon>Bacilli</taxon>
        <taxon>Bacillales</taxon>
        <taxon>Alicyclobacillaceae</taxon>
        <taxon>Ferroacidibacillus</taxon>
    </lineage>
</organism>
<dbReference type="InterPro" id="IPR006311">
    <property type="entry name" value="TAT_signal"/>
</dbReference>
<comment type="caution">
    <text evidence="2">The sequence shown here is derived from an EMBL/GenBank/DDBJ whole genome shotgun (WGS) entry which is preliminary data.</text>
</comment>
<dbReference type="SUPFAM" id="SSF49503">
    <property type="entry name" value="Cupredoxins"/>
    <property type="match status" value="1"/>
</dbReference>
<dbReference type="Proteomes" id="UP000077421">
    <property type="component" value="Unassembled WGS sequence"/>
</dbReference>
<dbReference type="EMBL" id="LSUQ01000027">
    <property type="protein sequence ID" value="OAG93646.1"/>
    <property type="molecule type" value="Genomic_DNA"/>
</dbReference>
<keyword evidence="1" id="KW-0812">Transmembrane</keyword>
<evidence type="ECO:0000313" key="2">
    <source>
        <dbReference type="EMBL" id="OAG93646.1"/>
    </source>
</evidence>
<reference evidence="2 3" key="1">
    <citation type="submission" date="2016-02" db="EMBL/GenBank/DDBJ databases">
        <title>Draft genome sequence of Acidibacillus ferrooxidans SLC66.</title>
        <authorList>
            <person name="Oliveira G."/>
            <person name="Nancucheo I."/>
            <person name="Dall'Agnol H."/>
            <person name="Johnson B."/>
            <person name="Oliveira R."/>
            <person name="Nunes G.L."/>
            <person name="Tzotzos G."/>
            <person name="Orellana S.C."/>
            <person name="Salim A.C."/>
            <person name="Araujo F.M."/>
        </authorList>
    </citation>
    <scope>NUCLEOTIDE SEQUENCE [LARGE SCALE GENOMIC DNA]</scope>
    <source>
        <strain evidence="2 3">SLC66</strain>
    </source>
</reference>
<dbReference type="Gene3D" id="2.60.40.420">
    <property type="entry name" value="Cupredoxins - blue copper proteins"/>
    <property type="match status" value="1"/>
</dbReference>
<name>A0A853K9F3_9BACL</name>
<evidence type="ECO:0000313" key="3">
    <source>
        <dbReference type="Proteomes" id="UP000077421"/>
    </source>
</evidence>
<evidence type="ECO:0000256" key="1">
    <source>
        <dbReference type="SAM" id="Phobius"/>
    </source>
</evidence>
<protein>
    <recommendedName>
        <fullName evidence="4">Blue (type 1) copper domain-containing protein</fullName>
    </recommendedName>
</protein>
<accession>A0A853K9F3</accession>
<proteinExistence type="predicted"/>
<sequence length="221" mass="24802">MAETPNKNALGEEIAQGSQDLPDWSRRQFLFSVGAVTVAGLIGTFGGSTIARAMREIFGSQVETGNIPLYALDYYYIPNYMKWRVGDRITIAFRNRSQSHPGKYHEWVVGRHVNTENTVFGVETQDGFAEDFFDGVYVTLSNPRNVNNFVPNKAIVTYEGQKSLYNIADGGNFSPTLNPDGAVDITFTVPDKPGLWHYGCFVQHYEHYRMGMRGTINIVRA</sequence>
<evidence type="ECO:0008006" key="4">
    <source>
        <dbReference type="Google" id="ProtNLM"/>
    </source>
</evidence>
<dbReference type="PROSITE" id="PS51318">
    <property type="entry name" value="TAT"/>
    <property type="match status" value="1"/>
</dbReference>